<dbReference type="Pfam" id="PF01753">
    <property type="entry name" value="zf-MYND"/>
    <property type="match status" value="1"/>
</dbReference>
<dbReference type="PROSITE" id="PS50865">
    <property type="entry name" value="ZF_MYND_2"/>
    <property type="match status" value="1"/>
</dbReference>
<accession>A0A8H5FEZ0</accession>
<protein>
    <recommendedName>
        <fullName evidence="5">MYND-type domain-containing protein</fullName>
    </recommendedName>
</protein>
<evidence type="ECO:0000313" key="6">
    <source>
        <dbReference type="EMBL" id="KAF5334316.1"/>
    </source>
</evidence>
<evidence type="ECO:0000256" key="4">
    <source>
        <dbReference type="PROSITE-ProRule" id="PRU00134"/>
    </source>
</evidence>
<evidence type="ECO:0000256" key="1">
    <source>
        <dbReference type="ARBA" id="ARBA00022723"/>
    </source>
</evidence>
<dbReference type="Gene3D" id="6.10.140.2220">
    <property type="match status" value="1"/>
</dbReference>
<keyword evidence="1" id="KW-0479">Metal-binding</keyword>
<dbReference type="EMBL" id="JAACJK010000072">
    <property type="protein sequence ID" value="KAF5334316.1"/>
    <property type="molecule type" value="Genomic_DNA"/>
</dbReference>
<dbReference type="AlphaFoldDB" id="A0A8H5FEZ0"/>
<evidence type="ECO:0000259" key="5">
    <source>
        <dbReference type="PROSITE" id="PS50865"/>
    </source>
</evidence>
<dbReference type="SUPFAM" id="SSF144232">
    <property type="entry name" value="HIT/MYND zinc finger-like"/>
    <property type="match status" value="1"/>
</dbReference>
<keyword evidence="2 4" id="KW-0863">Zinc-finger</keyword>
<proteinExistence type="predicted"/>
<evidence type="ECO:0000256" key="3">
    <source>
        <dbReference type="ARBA" id="ARBA00022833"/>
    </source>
</evidence>
<gene>
    <name evidence="6" type="ORF">D9611_014139</name>
</gene>
<dbReference type="GO" id="GO:0008270">
    <property type="term" value="F:zinc ion binding"/>
    <property type="evidence" value="ECO:0007669"/>
    <property type="project" value="UniProtKB-KW"/>
</dbReference>
<dbReference type="Proteomes" id="UP000541558">
    <property type="component" value="Unassembled WGS sequence"/>
</dbReference>
<name>A0A8H5FEZ0_9AGAR</name>
<comment type="caution">
    <text evidence="6">The sequence shown here is derived from an EMBL/GenBank/DDBJ whole genome shotgun (WGS) entry which is preliminary data.</text>
</comment>
<dbReference type="OrthoDB" id="2829688at2759"/>
<feature type="domain" description="MYND-type" evidence="5">
    <location>
        <begin position="459"/>
        <end position="502"/>
    </location>
</feature>
<keyword evidence="7" id="KW-1185">Reference proteome</keyword>
<evidence type="ECO:0000313" key="7">
    <source>
        <dbReference type="Proteomes" id="UP000541558"/>
    </source>
</evidence>
<sequence length="704" mass="79707">MSYVSNPSLFRRLAGKPLPPILHAASLGSREHLHELHVRMRDGFSPEMIEPYLKIMNDGAAARLVDLRREQVDVAVICLSIVSSHSGWRYSNPLHRAGVEKRLVESFESIVYWADCMMSYAPNAFTNDKWTGRRIGLERKPGLELQTVGRTADIMYNMLSNSKSLRESVSRYESFLKLALLFWLVTVPGGKPAINPAARPPSQLVTPDHTDEPTALFHWANAENPEVMAKLILDGTLCSPEEFVQKTMRRMICFAKVNTIPHLSHFPDVTLETRNFQCVAFSIGTLMANKPLSSLFSDVGAPEILVKILVDADSKFLSARKAKVITQARCAELMGDNLFTTGRVAAMVLQTDGFRPMRHVHNIFAAGILSMLGNCMSMCNISQLTEGNAPMTAIFGTLGGFCVFPKIFRLLHHDLHRYIVPNSSVLRKDPQSLAQLDGTVRRADAWAQYMPKDARVKVCDNSMHVAEAARGSPKTCSRCHSVVYCSRQCQREDWRSRHRDECHHMYEDYLERKHTDTSYSHHTRTFQLSLLLHVYETAMCTSPTWAADIRANKVVKIMDPTRPVVESVFEPLKRYLKRVRPFVPKFKMKRFDDLIEMFDPTYVTEADGVVALRTPGTDPHNPGELSLVHSIIQITDIEINFIVLFRRVRTTTSNGGFEDFMSRDARVGGSDFEVLQFVWFYNSPAQFVLDKLLGTYTGDSWFTS</sequence>
<dbReference type="InterPro" id="IPR002893">
    <property type="entry name" value="Znf_MYND"/>
</dbReference>
<reference evidence="6 7" key="1">
    <citation type="journal article" date="2020" name="ISME J.">
        <title>Uncovering the hidden diversity of litter-decomposition mechanisms in mushroom-forming fungi.</title>
        <authorList>
            <person name="Floudas D."/>
            <person name="Bentzer J."/>
            <person name="Ahren D."/>
            <person name="Johansson T."/>
            <person name="Persson P."/>
            <person name="Tunlid A."/>
        </authorList>
    </citation>
    <scope>NUCLEOTIDE SEQUENCE [LARGE SCALE GENOMIC DNA]</scope>
    <source>
        <strain evidence="6 7">CBS 175.51</strain>
    </source>
</reference>
<evidence type="ECO:0000256" key="2">
    <source>
        <dbReference type="ARBA" id="ARBA00022771"/>
    </source>
</evidence>
<keyword evidence="3" id="KW-0862">Zinc</keyword>
<organism evidence="6 7">
    <name type="scientific">Ephemerocybe angulata</name>
    <dbReference type="NCBI Taxonomy" id="980116"/>
    <lineage>
        <taxon>Eukaryota</taxon>
        <taxon>Fungi</taxon>
        <taxon>Dikarya</taxon>
        <taxon>Basidiomycota</taxon>
        <taxon>Agaricomycotina</taxon>
        <taxon>Agaricomycetes</taxon>
        <taxon>Agaricomycetidae</taxon>
        <taxon>Agaricales</taxon>
        <taxon>Agaricineae</taxon>
        <taxon>Psathyrellaceae</taxon>
        <taxon>Ephemerocybe</taxon>
    </lineage>
</organism>